<proteinExistence type="predicted"/>
<feature type="domain" description="DUF7033" evidence="1">
    <location>
        <begin position="97"/>
        <end position="184"/>
    </location>
</feature>
<dbReference type="Gene3D" id="3.20.20.370">
    <property type="entry name" value="Glycoside hydrolase/deacetylase"/>
    <property type="match status" value="1"/>
</dbReference>
<reference evidence="2 3" key="1">
    <citation type="submission" date="2015-12" db="EMBL/GenBank/DDBJ databases">
        <authorList>
            <person name="Shamseldin A."/>
            <person name="Moawad H."/>
            <person name="Abd El-Rahim W.M."/>
            <person name="Sadowsky M.J."/>
        </authorList>
    </citation>
    <scope>NUCLEOTIDE SEQUENCE [LARGE SCALE GENOMIC DNA]</scope>
    <source>
        <strain evidence="2 3">DG5B</strain>
    </source>
</reference>
<dbReference type="EMBL" id="CP013909">
    <property type="protein sequence ID" value="ALW85902.1"/>
    <property type="molecule type" value="Genomic_DNA"/>
</dbReference>
<protein>
    <recommendedName>
        <fullName evidence="1">DUF7033 domain-containing protein</fullName>
    </recommendedName>
</protein>
<accession>A0A0U4CR77</accession>
<dbReference type="STRING" id="1411621.AUC43_12820"/>
<gene>
    <name evidence="2" type="ORF">AUC43_12820</name>
</gene>
<evidence type="ECO:0000259" key="1">
    <source>
        <dbReference type="Pfam" id="PF23019"/>
    </source>
</evidence>
<evidence type="ECO:0000313" key="2">
    <source>
        <dbReference type="EMBL" id="ALW85902.1"/>
    </source>
</evidence>
<dbReference type="GO" id="GO:0005975">
    <property type="term" value="P:carbohydrate metabolic process"/>
    <property type="evidence" value="ECO:0007669"/>
    <property type="project" value="InterPro"/>
</dbReference>
<dbReference type="Pfam" id="PF23019">
    <property type="entry name" value="DUF7033"/>
    <property type="match status" value="1"/>
</dbReference>
<sequence length="450" mass="50662">MLPPLVATPVSAEVRLAYVLRHFELAYQRVPAVSIGYAAARPTIEVREGAGDFFSGTLPYPAPPNRREWRGQLVPFFFDAAPEAPLLELSPGRTTINADIIAAAFYLLSGWQEYFSAARDRHGRFPYAESVQQQYGFVALPVVNYYFDVLKTAIEHVTGQELKPRSWAGKAPFAAFISHDIDNLRSGWKASAKTALQRRNWATFGRKVWQHLTRPGAWDNLEAVAKATATHGAKSTFFILPNHQASADGTPNADYRLTPPLRQRFAELKKQGCELGLHGSIGTATEVRQLAKELHSLQIEPQGLRFHYLRWEPRRTPAIVDNAGFAYDSTLGFAEHFGFRNSYCHPFYPFNFETGTSHHFLQIPLQVMDATLHHPHYLQLGPEEILPALTPLFAEIERFGGVASVLWHNENFDPANQTTGPRQFHEIMQHLSQRGAVFLTGREICQQFSV</sequence>
<dbReference type="InterPro" id="IPR011330">
    <property type="entry name" value="Glyco_hydro/deAcase_b/a-brl"/>
</dbReference>
<evidence type="ECO:0000313" key="3">
    <source>
        <dbReference type="Proteomes" id="UP000059542"/>
    </source>
</evidence>
<keyword evidence="3" id="KW-1185">Reference proteome</keyword>
<dbReference type="Proteomes" id="UP000059542">
    <property type="component" value="Chromosome"/>
</dbReference>
<organism evidence="2 3">
    <name type="scientific">Hymenobacter sedentarius</name>
    <dbReference type="NCBI Taxonomy" id="1411621"/>
    <lineage>
        <taxon>Bacteria</taxon>
        <taxon>Pseudomonadati</taxon>
        <taxon>Bacteroidota</taxon>
        <taxon>Cytophagia</taxon>
        <taxon>Cytophagales</taxon>
        <taxon>Hymenobacteraceae</taxon>
        <taxon>Hymenobacter</taxon>
    </lineage>
</organism>
<dbReference type="SUPFAM" id="SSF88713">
    <property type="entry name" value="Glycoside hydrolase/deacetylase"/>
    <property type="match status" value="1"/>
</dbReference>
<name>A0A0U4CR77_9BACT</name>
<dbReference type="AlphaFoldDB" id="A0A0U4CR77"/>
<dbReference type="KEGG" id="hyg:AUC43_12820"/>
<dbReference type="InterPro" id="IPR054297">
    <property type="entry name" value="DUF7033"/>
</dbReference>